<evidence type="ECO:0000256" key="1">
    <source>
        <dbReference type="SAM" id="MobiDB-lite"/>
    </source>
</evidence>
<evidence type="ECO:0000313" key="3">
    <source>
        <dbReference type="Proteomes" id="UP001195914"/>
    </source>
</evidence>
<feature type="region of interest" description="Disordered" evidence="1">
    <location>
        <begin position="837"/>
        <end position="871"/>
    </location>
</feature>
<feature type="compositionally biased region" description="Basic residues" evidence="1">
    <location>
        <begin position="861"/>
        <end position="870"/>
    </location>
</feature>
<dbReference type="InterPro" id="IPR045145">
    <property type="entry name" value="PTHR15271"/>
</dbReference>
<feature type="region of interest" description="Disordered" evidence="1">
    <location>
        <begin position="771"/>
        <end position="809"/>
    </location>
</feature>
<keyword evidence="3" id="KW-1185">Reference proteome</keyword>
<evidence type="ECO:0000313" key="2">
    <source>
        <dbReference type="EMBL" id="KAK1933354.1"/>
    </source>
</evidence>
<dbReference type="GO" id="GO:0006335">
    <property type="term" value="P:DNA replication-dependent chromatin assembly"/>
    <property type="evidence" value="ECO:0007669"/>
    <property type="project" value="InterPro"/>
</dbReference>
<dbReference type="PANTHER" id="PTHR15271">
    <property type="entry name" value="CHROMATIN ASSEMBLY FACTOR 1 SUBUNIT B"/>
    <property type="match status" value="1"/>
</dbReference>
<protein>
    <recommendedName>
        <fullName evidence="4">Protein HIRA</fullName>
    </recommendedName>
</protein>
<dbReference type="InterPro" id="IPR015943">
    <property type="entry name" value="WD40/YVTN_repeat-like_dom_sf"/>
</dbReference>
<dbReference type="GO" id="GO:0005634">
    <property type="term" value="C:nucleus"/>
    <property type="evidence" value="ECO:0007669"/>
    <property type="project" value="TreeGrafter"/>
</dbReference>
<organism evidence="2 3">
    <name type="scientific">Babesia divergens</name>
    <dbReference type="NCBI Taxonomy" id="32595"/>
    <lineage>
        <taxon>Eukaryota</taxon>
        <taxon>Sar</taxon>
        <taxon>Alveolata</taxon>
        <taxon>Apicomplexa</taxon>
        <taxon>Aconoidasida</taxon>
        <taxon>Piroplasmida</taxon>
        <taxon>Babesiidae</taxon>
        <taxon>Babesia</taxon>
    </lineage>
</organism>
<dbReference type="PANTHER" id="PTHR15271:SF4">
    <property type="entry name" value="CHROMATIN ASSEMBLY FACTOR 1 SUBUNIT B"/>
    <property type="match status" value="1"/>
</dbReference>
<dbReference type="Proteomes" id="UP001195914">
    <property type="component" value="Unassembled WGS sequence"/>
</dbReference>
<dbReference type="Pfam" id="PF00400">
    <property type="entry name" value="WD40"/>
    <property type="match status" value="1"/>
</dbReference>
<dbReference type="EMBL" id="JAHBMH010000073">
    <property type="protein sequence ID" value="KAK1933354.1"/>
    <property type="molecule type" value="Genomic_DNA"/>
</dbReference>
<evidence type="ECO:0008006" key="4">
    <source>
        <dbReference type="Google" id="ProtNLM"/>
    </source>
</evidence>
<dbReference type="SUPFAM" id="SSF50978">
    <property type="entry name" value="WD40 repeat-like"/>
    <property type="match status" value="1"/>
</dbReference>
<reference evidence="2" key="2">
    <citation type="submission" date="2021-05" db="EMBL/GenBank/DDBJ databases">
        <authorList>
            <person name="Pain A."/>
        </authorList>
    </citation>
    <scope>NUCLEOTIDE SEQUENCE</scope>
    <source>
        <strain evidence="2">1802A</strain>
    </source>
</reference>
<comment type="caution">
    <text evidence="2">The sequence shown here is derived from an EMBL/GenBank/DDBJ whole genome shotgun (WGS) entry which is preliminary data.</text>
</comment>
<dbReference type="SMART" id="SM00320">
    <property type="entry name" value="WD40"/>
    <property type="match status" value="5"/>
</dbReference>
<dbReference type="InterPro" id="IPR036322">
    <property type="entry name" value="WD40_repeat_dom_sf"/>
</dbReference>
<name>A0AAD9LFD1_BABDI</name>
<dbReference type="GO" id="GO:0006334">
    <property type="term" value="P:nucleosome assembly"/>
    <property type="evidence" value="ECO:0007669"/>
    <property type="project" value="TreeGrafter"/>
</dbReference>
<proteinExistence type="predicted"/>
<reference evidence="2" key="1">
    <citation type="journal article" date="2014" name="Nucleic Acids Res.">
        <title>The evolutionary dynamics of variant antigen genes in Babesia reveal a history of genomic innovation underlying host-parasite interaction.</title>
        <authorList>
            <person name="Jackson A.P."/>
            <person name="Otto T.D."/>
            <person name="Darby A."/>
            <person name="Ramaprasad A."/>
            <person name="Xia D."/>
            <person name="Echaide I.E."/>
            <person name="Farber M."/>
            <person name="Gahlot S."/>
            <person name="Gamble J."/>
            <person name="Gupta D."/>
            <person name="Gupta Y."/>
            <person name="Jackson L."/>
            <person name="Malandrin L."/>
            <person name="Malas T.B."/>
            <person name="Moussa E."/>
            <person name="Nair M."/>
            <person name="Reid A.J."/>
            <person name="Sanders M."/>
            <person name="Sharma J."/>
            <person name="Tracey A."/>
            <person name="Quail M.A."/>
            <person name="Weir W."/>
            <person name="Wastling J.M."/>
            <person name="Hall N."/>
            <person name="Willadsen P."/>
            <person name="Lingelbach K."/>
            <person name="Shiels B."/>
            <person name="Tait A."/>
            <person name="Berriman M."/>
            <person name="Allred D.R."/>
            <person name="Pain A."/>
        </authorList>
    </citation>
    <scope>NUCLEOTIDE SEQUENCE</scope>
    <source>
        <strain evidence="2">1802A</strain>
    </source>
</reference>
<dbReference type="GO" id="GO:0033186">
    <property type="term" value="C:CAF-1 complex"/>
    <property type="evidence" value="ECO:0007669"/>
    <property type="project" value="TreeGrafter"/>
</dbReference>
<feature type="compositionally biased region" description="Polar residues" evidence="1">
    <location>
        <begin position="781"/>
        <end position="799"/>
    </location>
</feature>
<dbReference type="Gene3D" id="2.130.10.10">
    <property type="entry name" value="YVTN repeat-like/Quinoprotein amine dehydrogenase"/>
    <property type="match status" value="2"/>
</dbReference>
<gene>
    <name evidence="2" type="ORF">X943_003283</name>
</gene>
<feature type="region of interest" description="Disordered" evidence="1">
    <location>
        <begin position="150"/>
        <end position="172"/>
    </location>
</feature>
<dbReference type="InterPro" id="IPR001680">
    <property type="entry name" value="WD40_rpt"/>
</dbReference>
<sequence length="1566" mass="175176">MRIERVGKCCGSRGSLGAIDFQPHAEPRSVHRLATASTTEVQIWALWRPEGNGVSKEPLKCLCIYTFKGHAPHEVATVRWSPNGKYLASTDSGGVTYILERNREKSWSLETSLKHAVERNSGNIDTLASEPVQPTIIKETKKYTFKYDGTSSKRTKANADPATKDSGSKSTRISFDSQSVHQEVVKPTTIENCGGNYEVWTSMQPMRCPAKMGQLFDISWAPDNRSIVGGGLNGQVAVFDIHTKQVVAQFDVFEGIYAESAYNLRGYVKSVAWDPMTLYIAVQTNNRQVSVWRRSPPHPKNAPYKWTFKRVLYDDQLFKKMQNDVLGGSRISWTPNGQAVAFPNGGVENTNFAACFEVVHADISKHSDLIVDGKVDSTRLQFVYDIADHNVRPDPMLLRGHESRVRNVRFSQDLLVSHKRGLCKGGTFADSDRFIFYAQTSDDGVISIWRFKQSSNWHSHYKNEAQCICVIQNAMDEQSSIEDLSWGNSGKWLAIAASHGGLILIEMGEDETYTRYRSNWMHGIGVEDTHELTSKFVENIEKYAATKEEQSKGNDVISWMANSNGSGNNANVLHTALGQVGTCRNANQAKVESTGAIFNTYQLERFKTGFAYLPLAPERKGCNGYRAKYAMMDQSIMCIVLTIFKALEGLALGYGVIMYALGTYFKQTLNMLHQGKRCRGSANGSHRIRDMRCTGDSVALCLPSGVTVTAAAISSCLVDSIESVDLIRGDYCSSGMYLHEELLRPRSFKKRYAGIGCSVAAVHTLMDVNSTSDSDTREVGMSSSVNDNLETSDHGQNAVQGGMAENGIGGDVRMDASKETDTLPQCLEAMNDENVVEGAPLSGNSLPPREKQLGNQEQVKRSQRKQKRHRSIVDTENAVVDIWLNMDYSQVEDLLAQYWKHQKEQETSPKAVKKMPEMIDEVGDVPVASRKRFALPKAIFKKPTKVATMPPKSIADKHKNDTHVDNFFEVPFVRPAFSVIVSSSEGRRKIFALNNAHDDIPASISCVDVTSDLLNVKWMKSVAEGYITHVSAIKDTGLVMVVSQIGDLVHQSDESTYMKRKWSRDHSIVRHMDGMGIRKCHINRESASFITVIDCHTGRTVLGPCEIPDLNVSNVSVLASSNRIYATFTATNGTISLYSLGRLTERENARFNFMFACSIDSILPRERYSDIMQIQLLNVTQNAAMDGDAHMPCTGHGMPTTSQEGDGIYVHSDGMSAGIMHSFDDTATYRKDCLKNWDATDTPTNMAQPARQAPLAWHYTSSGHLGQSASNDEETKHLPATSFDTNLLMDSELDINMYAIMVYLRDPEVYVFTKHYWPVPLELVKDFTGVNSVKQPKKMLSLRSIGGVYQNKLHPEQSSKHKESSTLFTNLLHRLVDVFQLNNLIKDEYRPSGIIERSTRDEVAEKQRFMLSSLIIGSRTEYIMYLYDYVRHIVRHLCVQEIADALTKLYKTAIDAGIKGWDDVPVEFTCFDARMMSTLGIDVITILRQFIVPLLNSLCFIIHQECRDRDMNPLEEPVTYTNTEGETQCHKYCAATCPINDARDLIKDKVETTNDKLLNMREVTLA</sequence>
<accession>A0AAD9LFD1</accession>